<protein>
    <submittedName>
        <fullName evidence="1">Uncharacterized protein</fullName>
    </submittedName>
</protein>
<comment type="caution">
    <text evidence="1">The sequence shown here is derived from an EMBL/GenBank/DDBJ whole genome shotgun (WGS) entry which is preliminary data.</text>
</comment>
<dbReference type="Proteomes" id="UP001595075">
    <property type="component" value="Unassembled WGS sequence"/>
</dbReference>
<keyword evidence="2" id="KW-1185">Reference proteome</keyword>
<gene>
    <name evidence="1" type="ORF">VTL71DRAFT_16578</name>
</gene>
<proteinExistence type="predicted"/>
<evidence type="ECO:0000313" key="2">
    <source>
        <dbReference type="Proteomes" id="UP001595075"/>
    </source>
</evidence>
<name>A0ABR4CEV6_9HELO</name>
<sequence length="102" mass="11656">MHALKQRKIHGAPRSYISVRSFCGFVEPSCSLRPSYFIRLSVHSTNTSLIPGRSQTDHCHLQFKLNLTGEKLPSKICAGFCIGVSFFENECKRHHIIIPQWK</sequence>
<evidence type="ECO:0000313" key="1">
    <source>
        <dbReference type="EMBL" id="KAL2068480.1"/>
    </source>
</evidence>
<accession>A0ABR4CEV6</accession>
<organism evidence="1 2">
    <name type="scientific">Oculimacula yallundae</name>
    <dbReference type="NCBI Taxonomy" id="86028"/>
    <lineage>
        <taxon>Eukaryota</taxon>
        <taxon>Fungi</taxon>
        <taxon>Dikarya</taxon>
        <taxon>Ascomycota</taxon>
        <taxon>Pezizomycotina</taxon>
        <taxon>Leotiomycetes</taxon>
        <taxon>Helotiales</taxon>
        <taxon>Ploettnerulaceae</taxon>
        <taxon>Oculimacula</taxon>
    </lineage>
</organism>
<reference evidence="1 2" key="1">
    <citation type="journal article" date="2024" name="Commun. Biol.">
        <title>Comparative genomic analysis of thermophilic fungi reveals convergent evolutionary adaptations and gene losses.</title>
        <authorList>
            <person name="Steindorff A.S."/>
            <person name="Aguilar-Pontes M.V."/>
            <person name="Robinson A.J."/>
            <person name="Andreopoulos B."/>
            <person name="LaButti K."/>
            <person name="Kuo A."/>
            <person name="Mondo S."/>
            <person name="Riley R."/>
            <person name="Otillar R."/>
            <person name="Haridas S."/>
            <person name="Lipzen A."/>
            <person name="Grimwood J."/>
            <person name="Schmutz J."/>
            <person name="Clum A."/>
            <person name="Reid I.D."/>
            <person name="Moisan M.C."/>
            <person name="Butler G."/>
            <person name="Nguyen T.T.M."/>
            <person name="Dewar K."/>
            <person name="Conant G."/>
            <person name="Drula E."/>
            <person name="Henrissat B."/>
            <person name="Hansel C."/>
            <person name="Singer S."/>
            <person name="Hutchinson M.I."/>
            <person name="de Vries R.P."/>
            <person name="Natvig D.O."/>
            <person name="Powell A.J."/>
            <person name="Tsang A."/>
            <person name="Grigoriev I.V."/>
        </authorList>
    </citation>
    <scope>NUCLEOTIDE SEQUENCE [LARGE SCALE GENOMIC DNA]</scope>
    <source>
        <strain evidence="1 2">CBS 494.80</strain>
    </source>
</reference>
<dbReference type="EMBL" id="JAZHXI010000009">
    <property type="protein sequence ID" value="KAL2068480.1"/>
    <property type="molecule type" value="Genomic_DNA"/>
</dbReference>